<gene>
    <name evidence="2" type="ORF">BDY17DRAFT_100837</name>
</gene>
<reference evidence="2" key="1">
    <citation type="journal article" date="2020" name="Stud. Mycol.">
        <title>101 Dothideomycetes genomes: a test case for predicting lifestyles and emergence of pathogens.</title>
        <authorList>
            <person name="Haridas S."/>
            <person name="Albert R."/>
            <person name="Binder M."/>
            <person name="Bloem J."/>
            <person name="Labutti K."/>
            <person name="Salamov A."/>
            <person name="Andreopoulos B."/>
            <person name="Baker S."/>
            <person name="Barry K."/>
            <person name="Bills G."/>
            <person name="Bluhm B."/>
            <person name="Cannon C."/>
            <person name="Castanera R."/>
            <person name="Culley D."/>
            <person name="Daum C."/>
            <person name="Ezra D."/>
            <person name="Gonzalez J."/>
            <person name="Henrissat B."/>
            <person name="Kuo A."/>
            <person name="Liang C."/>
            <person name="Lipzen A."/>
            <person name="Lutzoni F."/>
            <person name="Magnuson J."/>
            <person name="Mondo S."/>
            <person name="Nolan M."/>
            <person name="Ohm R."/>
            <person name="Pangilinan J."/>
            <person name="Park H.-J."/>
            <person name="Ramirez L."/>
            <person name="Alfaro M."/>
            <person name="Sun H."/>
            <person name="Tritt A."/>
            <person name="Yoshinaga Y."/>
            <person name="Zwiers L.-H."/>
            <person name="Turgeon B."/>
            <person name="Goodwin S."/>
            <person name="Spatafora J."/>
            <person name="Crous P."/>
            <person name="Grigoriev I."/>
        </authorList>
    </citation>
    <scope>NUCLEOTIDE SEQUENCE</scope>
    <source>
        <strain evidence="2">CBS 113389</strain>
    </source>
</reference>
<dbReference type="EMBL" id="MU001633">
    <property type="protein sequence ID" value="KAF2485321.1"/>
    <property type="molecule type" value="Genomic_DNA"/>
</dbReference>
<feature type="region of interest" description="Disordered" evidence="1">
    <location>
        <begin position="1"/>
        <end position="23"/>
    </location>
</feature>
<feature type="region of interest" description="Disordered" evidence="1">
    <location>
        <begin position="66"/>
        <end position="95"/>
    </location>
</feature>
<evidence type="ECO:0000313" key="2">
    <source>
        <dbReference type="EMBL" id="KAF2485321.1"/>
    </source>
</evidence>
<dbReference type="GeneID" id="54470110"/>
<dbReference type="AlphaFoldDB" id="A0A6A6PZX1"/>
<proteinExistence type="predicted"/>
<accession>A0A6A6PZX1</accession>
<dbReference type="RefSeq" id="XP_033591890.1">
    <property type="nucleotide sequence ID" value="XM_033729108.1"/>
</dbReference>
<evidence type="ECO:0000256" key="1">
    <source>
        <dbReference type="SAM" id="MobiDB-lite"/>
    </source>
</evidence>
<sequence>MWEERTPSTQTRPGGCERPMGPSALHRGKGVLHLCAPAPSCRWEKAPPRRLGRECLQEERAWAGETDRAGAVEGRRGDEAPTCAASAKPNPGPLHQAACSLTPGHSPTKGSDRVQRAGAECCLVLSCPQCHHRATGSIVHAVVCPDAASGRCDKPAQAIAFGNAAGPAACGVSRGR</sequence>
<keyword evidence="3" id="KW-1185">Reference proteome</keyword>
<evidence type="ECO:0000313" key="3">
    <source>
        <dbReference type="Proteomes" id="UP000799767"/>
    </source>
</evidence>
<name>A0A6A6PZX1_9PEZI</name>
<feature type="compositionally biased region" description="Basic and acidic residues" evidence="1">
    <location>
        <begin position="66"/>
        <end position="79"/>
    </location>
</feature>
<protein>
    <submittedName>
        <fullName evidence="2">Uncharacterized protein</fullName>
    </submittedName>
</protein>
<organism evidence="2 3">
    <name type="scientific">Neohortaea acidophila</name>
    <dbReference type="NCBI Taxonomy" id="245834"/>
    <lineage>
        <taxon>Eukaryota</taxon>
        <taxon>Fungi</taxon>
        <taxon>Dikarya</taxon>
        <taxon>Ascomycota</taxon>
        <taxon>Pezizomycotina</taxon>
        <taxon>Dothideomycetes</taxon>
        <taxon>Dothideomycetidae</taxon>
        <taxon>Mycosphaerellales</taxon>
        <taxon>Teratosphaeriaceae</taxon>
        <taxon>Neohortaea</taxon>
    </lineage>
</organism>
<dbReference type="Proteomes" id="UP000799767">
    <property type="component" value="Unassembled WGS sequence"/>
</dbReference>